<dbReference type="RefSeq" id="WP_112882502.1">
    <property type="nucleotide sequence ID" value="NZ_QLUW01000002.1"/>
</dbReference>
<keyword evidence="4" id="KW-0808">Transferase</keyword>
<dbReference type="Proteomes" id="UP000249260">
    <property type="component" value="Unassembled WGS sequence"/>
</dbReference>
<organism evidence="8 9">
    <name type="scientific">Paenibacillus montanisoli</name>
    <dbReference type="NCBI Taxonomy" id="2081970"/>
    <lineage>
        <taxon>Bacteria</taxon>
        <taxon>Bacillati</taxon>
        <taxon>Bacillota</taxon>
        <taxon>Bacilli</taxon>
        <taxon>Bacillales</taxon>
        <taxon>Paenibacillaceae</taxon>
        <taxon>Paenibacillus</taxon>
    </lineage>
</organism>
<keyword evidence="5" id="KW-0598">Phosphotransferase system</keyword>
<evidence type="ECO:0000256" key="4">
    <source>
        <dbReference type="ARBA" id="ARBA00022679"/>
    </source>
</evidence>
<dbReference type="InterPro" id="IPR050890">
    <property type="entry name" value="PTS_EIIA_component"/>
</dbReference>
<feature type="domain" description="PTS EIIA type-1" evidence="7">
    <location>
        <begin position="33"/>
        <end position="137"/>
    </location>
</feature>
<gene>
    <name evidence="8" type="ORF">DL346_12825</name>
</gene>
<keyword evidence="2" id="KW-0813">Transport</keyword>
<dbReference type="SUPFAM" id="SSF51261">
    <property type="entry name" value="Duplicated hybrid motif"/>
    <property type="match status" value="1"/>
</dbReference>
<dbReference type="NCBIfam" id="TIGR00830">
    <property type="entry name" value="PTBA"/>
    <property type="match status" value="1"/>
</dbReference>
<evidence type="ECO:0000256" key="2">
    <source>
        <dbReference type="ARBA" id="ARBA00022448"/>
    </source>
</evidence>
<dbReference type="PANTHER" id="PTHR45008">
    <property type="entry name" value="PTS SYSTEM GLUCOSE-SPECIFIC EIIA COMPONENT"/>
    <property type="match status" value="1"/>
</dbReference>
<dbReference type="PROSITE" id="PS51093">
    <property type="entry name" value="PTS_EIIA_TYPE_1"/>
    <property type="match status" value="1"/>
</dbReference>
<dbReference type="GO" id="GO:0009401">
    <property type="term" value="P:phosphoenolpyruvate-dependent sugar phosphotransferase system"/>
    <property type="evidence" value="ECO:0007669"/>
    <property type="project" value="UniProtKB-KW"/>
</dbReference>
<dbReference type="Pfam" id="PF00358">
    <property type="entry name" value="PTS_EIIA_1"/>
    <property type="match status" value="1"/>
</dbReference>
<evidence type="ECO:0000256" key="1">
    <source>
        <dbReference type="ARBA" id="ARBA00004496"/>
    </source>
</evidence>
<evidence type="ECO:0000313" key="9">
    <source>
        <dbReference type="Proteomes" id="UP000249260"/>
    </source>
</evidence>
<keyword evidence="6" id="KW-0418">Kinase</keyword>
<evidence type="ECO:0000256" key="3">
    <source>
        <dbReference type="ARBA" id="ARBA00022597"/>
    </source>
</evidence>
<evidence type="ECO:0000313" key="8">
    <source>
        <dbReference type="EMBL" id="RAP76280.1"/>
    </source>
</evidence>
<name>A0A328U0X1_9BACL</name>
<dbReference type="InterPro" id="IPR001127">
    <property type="entry name" value="PTS_EIIA_1_perm"/>
</dbReference>
<reference evidence="8 9" key="1">
    <citation type="submission" date="2018-06" db="EMBL/GenBank/DDBJ databases">
        <title>Paenibacillus montanisoli sp. nov., isolated from mountain area soil.</title>
        <authorList>
            <person name="Wu M."/>
        </authorList>
    </citation>
    <scope>NUCLEOTIDE SEQUENCE [LARGE SCALE GENOMIC DNA]</scope>
    <source>
        <strain evidence="8 9">RA17</strain>
    </source>
</reference>
<dbReference type="GO" id="GO:0016301">
    <property type="term" value="F:kinase activity"/>
    <property type="evidence" value="ECO:0007669"/>
    <property type="project" value="UniProtKB-KW"/>
</dbReference>
<dbReference type="FunFam" id="2.70.70.10:FF:000001">
    <property type="entry name" value="PTS system glucose-specific IIA component"/>
    <property type="match status" value="1"/>
</dbReference>
<keyword evidence="9" id="KW-1185">Reference proteome</keyword>
<dbReference type="EMBL" id="QLUW01000002">
    <property type="protein sequence ID" value="RAP76280.1"/>
    <property type="molecule type" value="Genomic_DNA"/>
</dbReference>
<dbReference type="GO" id="GO:0005737">
    <property type="term" value="C:cytoplasm"/>
    <property type="evidence" value="ECO:0007669"/>
    <property type="project" value="UniProtKB-SubCell"/>
</dbReference>
<dbReference type="AlphaFoldDB" id="A0A328U0X1"/>
<evidence type="ECO:0000259" key="7">
    <source>
        <dbReference type="PROSITE" id="PS51093"/>
    </source>
</evidence>
<comment type="caution">
    <text evidence="8">The sequence shown here is derived from an EMBL/GenBank/DDBJ whole genome shotgun (WGS) entry which is preliminary data.</text>
</comment>
<dbReference type="Gene3D" id="2.70.70.10">
    <property type="entry name" value="Glucose Permease (Domain IIA)"/>
    <property type="match status" value="1"/>
</dbReference>
<evidence type="ECO:0000256" key="5">
    <source>
        <dbReference type="ARBA" id="ARBA00022683"/>
    </source>
</evidence>
<comment type="subcellular location">
    <subcellularLocation>
        <location evidence="1">Cytoplasm</location>
    </subcellularLocation>
</comment>
<evidence type="ECO:0000256" key="6">
    <source>
        <dbReference type="ARBA" id="ARBA00022777"/>
    </source>
</evidence>
<proteinExistence type="predicted"/>
<dbReference type="PROSITE" id="PS00371">
    <property type="entry name" value="PTS_EIIA_TYPE_1_HIS"/>
    <property type="match status" value="1"/>
</dbReference>
<dbReference type="OrthoDB" id="92465at2"/>
<dbReference type="PANTHER" id="PTHR45008:SF1">
    <property type="entry name" value="PTS SYSTEM GLUCOSE-SPECIFIC EIIA COMPONENT"/>
    <property type="match status" value="1"/>
</dbReference>
<protein>
    <submittedName>
        <fullName evidence="8">PTS glucose transporter subunit IIA</fullName>
    </submittedName>
</protein>
<sequence>MISKLFGSKASKMKIDVAAPVSGELVPLQSVPDEAFAQGLMGDGVAIEPSEGLVVAPFDGVISHLIDTHHAVIVEHASGLQLLIHIGINTVALKGEGYKALVQTGDTVKSGQPLIEFNPEFIRKSGYSTVTPIIVVNEDEPEKVECSFNPVTAGDPAVLSISLKSS</sequence>
<accession>A0A328U0X1</accession>
<keyword evidence="3 8" id="KW-0762">Sugar transport</keyword>
<dbReference type="InterPro" id="IPR011055">
    <property type="entry name" value="Dup_hybrid_motif"/>
</dbReference>